<gene>
    <name evidence="2" type="primary">pirt</name>
</gene>
<proteinExistence type="predicted"/>
<organism evidence="1 2">
    <name type="scientific">Danio rerio</name>
    <name type="common">Zebrafish</name>
    <name type="synonym">Brachydanio rerio</name>
    <dbReference type="NCBI Taxonomy" id="7955"/>
    <lineage>
        <taxon>Eukaryota</taxon>
        <taxon>Metazoa</taxon>
        <taxon>Chordata</taxon>
        <taxon>Craniata</taxon>
        <taxon>Vertebrata</taxon>
        <taxon>Euteleostomi</taxon>
        <taxon>Actinopterygii</taxon>
        <taxon>Neopterygii</taxon>
        <taxon>Teleostei</taxon>
        <taxon>Ostariophysi</taxon>
        <taxon>Cypriniformes</taxon>
        <taxon>Danionidae</taxon>
        <taxon>Danioninae</taxon>
        <taxon>Danio</taxon>
    </lineage>
</organism>
<reference evidence="2" key="1">
    <citation type="submission" date="2025-08" db="UniProtKB">
        <authorList>
            <consortium name="RefSeq"/>
        </authorList>
    </citation>
    <scope>IDENTIFICATION</scope>
    <source>
        <strain evidence="2">Tuebingen</strain>
        <tissue evidence="2">Fibroblasts and whole tissue</tissue>
    </source>
</reference>
<evidence type="ECO:0000313" key="2">
    <source>
        <dbReference type="RefSeq" id="XP_073800222.1"/>
    </source>
</evidence>
<keyword evidence="1" id="KW-1185">Reference proteome</keyword>
<dbReference type="Proteomes" id="UP000000437">
    <property type="component" value="Chromosome 3"/>
</dbReference>
<protein>
    <submittedName>
        <fullName evidence="2">Phosphoinositide-interacting protein isoform X1</fullName>
    </submittedName>
</protein>
<sequence length="224" mass="24798">MMRRAWRMMRNQEHRGIGEHRTRGDQERTPLGGEKQTLEITGNRLGKPKDTLALGKFPATNVHLFHLCSSSLISRENTLPSQCVSPGAGTSENMSVPEHLPLRDCPPSYPLEQLTPRSENTVFSLSHHDSSWTPHPPPGSCEYHWHAILLMTSGGSVLICGMVLSGLYFAGVSVMSTNILGPALLSIGLMVLVVGMVLMPITKEMRHQSATKRLLSYYKPQMNL</sequence>
<evidence type="ECO:0000313" key="1">
    <source>
        <dbReference type="Proteomes" id="UP000000437"/>
    </source>
</evidence>
<accession>A0AC58J177</accession>
<dbReference type="RefSeq" id="XP_073800222.1">
    <property type="nucleotide sequence ID" value="XM_073944121.1"/>
</dbReference>
<name>A0AC58J177_DANRE</name>